<dbReference type="Gene3D" id="3.50.50.60">
    <property type="entry name" value="FAD/NAD(P)-binding domain"/>
    <property type="match status" value="1"/>
</dbReference>
<evidence type="ECO:0000256" key="1">
    <source>
        <dbReference type="ARBA" id="ARBA00023002"/>
    </source>
</evidence>
<dbReference type="GO" id="GO:0004497">
    <property type="term" value="F:monooxygenase activity"/>
    <property type="evidence" value="ECO:0007669"/>
    <property type="project" value="UniProtKB-KW"/>
</dbReference>
<gene>
    <name evidence="4" type="ORF">KCH_70030</name>
</gene>
<dbReference type="OrthoDB" id="4568714at2"/>
<evidence type="ECO:0000313" key="5">
    <source>
        <dbReference type="Proteomes" id="UP000027178"/>
    </source>
</evidence>
<dbReference type="PANTHER" id="PTHR13789">
    <property type="entry name" value="MONOOXYGENASE"/>
    <property type="match status" value="1"/>
</dbReference>
<dbReference type="AlphaFoldDB" id="A0A066YJ91"/>
<dbReference type="SUPFAM" id="SSF51905">
    <property type="entry name" value="FAD/NAD(P)-binding domain"/>
    <property type="match status" value="1"/>
</dbReference>
<comment type="caution">
    <text evidence="4">The sequence shown here is derived from an EMBL/GenBank/DDBJ whole genome shotgun (WGS) entry which is preliminary data.</text>
</comment>
<dbReference type="HOGENOM" id="CLU_009665_19_5_11"/>
<proteinExistence type="predicted"/>
<keyword evidence="1" id="KW-0560">Oxidoreductase</keyword>
<sequence>MPSASPSAPQPAAHPALVLGGGIGGLAAALALHRRGIPVTVHERAASLEPVGAGLALAPNALRALDLLGVGARLRALAVRHPAVGLRRPSGRWLARTDTDAVQRHFGDPVLAVARAELIAALVDALPPGTVRTGSPAALADPGDAATPALVETVDGPVPASLVVAADGIRSAARSDLFPRHPGPRYSGFTTWRTVIDSPDRPPAAVGEIWGRGALAGIVPLAAGRVYVYAAALAPAGQRAADGDEHAELLRRYGSWCAPLPELLSRTDASRVLRHDVWELTDPLPAFHRGRVALLGDAAHAMSPFQGQGACQAIEDAVVLAAAMPPRRSGSDPVSALPGYSAARLPRTSRIVAGSRSISRLVAVRSGPGTLLRDTALALAGRLPDRFLLDRSAPTYTWQPPTIPDRRN</sequence>
<dbReference type="GO" id="GO:0071949">
    <property type="term" value="F:FAD binding"/>
    <property type="evidence" value="ECO:0007669"/>
    <property type="project" value="InterPro"/>
</dbReference>
<protein>
    <submittedName>
        <fullName evidence="4">2-polyprenyl-6-methoxyphenol 4-hydroxylase</fullName>
    </submittedName>
</protein>
<dbReference type="eggNOG" id="COG0654">
    <property type="taxonomic scope" value="Bacteria"/>
</dbReference>
<dbReference type="PANTHER" id="PTHR13789:SF309">
    <property type="entry name" value="PUTATIVE (AFU_ORTHOLOGUE AFUA_6G14510)-RELATED"/>
    <property type="match status" value="1"/>
</dbReference>
<evidence type="ECO:0000256" key="2">
    <source>
        <dbReference type="ARBA" id="ARBA00023033"/>
    </source>
</evidence>
<dbReference type="PRINTS" id="PR00420">
    <property type="entry name" value="RNGMNOXGNASE"/>
</dbReference>
<evidence type="ECO:0000259" key="3">
    <source>
        <dbReference type="Pfam" id="PF01494"/>
    </source>
</evidence>
<name>A0A066YJ91_9ACTN</name>
<keyword evidence="5" id="KW-1185">Reference proteome</keyword>
<keyword evidence="2" id="KW-0503">Monooxygenase</keyword>
<dbReference type="PATRIC" id="fig|1348663.4.peg.6776"/>
<organism evidence="4 5">
    <name type="scientific">Kitasatospora cheerisanensis KCTC 2395</name>
    <dbReference type="NCBI Taxonomy" id="1348663"/>
    <lineage>
        <taxon>Bacteria</taxon>
        <taxon>Bacillati</taxon>
        <taxon>Actinomycetota</taxon>
        <taxon>Actinomycetes</taxon>
        <taxon>Kitasatosporales</taxon>
        <taxon>Streptomycetaceae</taxon>
        <taxon>Kitasatospora</taxon>
    </lineage>
</organism>
<evidence type="ECO:0000313" key="4">
    <source>
        <dbReference type="EMBL" id="KDN81192.1"/>
    </source>
</evidence>
<accession>A0A066YJ91</accession>
<dbReference type="Pfam" id="PF01494">
    <property type="entry name" value="FAD_binding_3"/>
    <property type="match status" value="1"/>
</dbReference>
<feature type="domain" description="FAD-binding" evidence="3">
    <location>
        <begin position="16"/>
        <end position="353"/>
    </location>
</feature>
<dbReference type="InterPro" id="IPR036188">
    <property type="entry name" value="FAD/NAD-bd_sf"/>
</dbReference>
<dbReference type="Proteomes" id="UP000027178">
    <property type="component" value="Unassembled WGS sequence"/>
</dbReference>
<dbReference type="InterPro" id="IPR050493">
    <property type="entry name" value="FAD-dep_Monooxygenase_BioMet"/>
</dbReference>
<dbReference type="EMBL" id="JNBY01000149">
    <property type="protein sequence ID" value="KDN81192.1"/>
    <property type="molecule type" value="Genomic_DNA"/>
</dbReference>
<dbReference type="RefSeq" id="WP_051653709.1">
    <property type="nucleotide sequence ID" value="NZ_KK853997.1"/>
</dbReference>
<reference evidence="4 5" key="1">
    <citation type="submission" date="2014-05" db="EMBL/GenBank/DDBJ databases">
        <title>Draft Genome Sequence of Kitasatospora cheerisanensis KCTC 2395.</title>
        <authorList>
            <person name="Nam D.H."/>
        </authorList>
    </citation>
    <scope>NUCLEOTIDE SEQUENCE [LARGE SCALE GENOMIC DNA]</scope>
    <source>
        <strain evidence="4 5">KCTC 2395</strain>
    </source>
</reference>
<dbReference type="InterPro" id="IPR002938">
    <property type="entry name" value="FAD-bd"/>
</dbReference>